<keyword evidence="6 9" id="KW-0812">Transmembrane</keyword>
<dbReference type="InterPro" id="IPR013525">
    <property type="entry name" value="ABC2_TM"/>
</dbReference>
<dbReference type="GO" id="GO:0015920">
    <property type="term" value="P:lipopolysaccharide transport"/>
    <property type="evidence" value="ECO:0007669"/>
    <property type="project" value="TreeGrafter"/>
</dbReference>
<dbReference type="Pfam" id="PF01061">
    <property type="entry name" value="ABC2_membrane"/>
    <property type="match status" value="1"/>
</dbReference>
<dbReference type="RefSeq" id="WP_007208123.1">
    <property type="nucleotide sequence ID" value="NZ_GL622241.1"/>
</dbReference>
<evidence type="ECO:0000256" key="9">
    <source>
        <dbReference type="RuleBase" id="RU361157"/>
    </source>
</evidence>
<proteinExistence type="inferred from homology"/>
<dbReference type="HOGENOM" id="CLU_060703_2_0_9"/>
<evidence type="ECO:0000256" key="5">
    <source>
        <dbReference type="ARBA" id="ARBA00022519"/>
    </source>
</evidence>
<dbReference type="PANTHER" id="PTHR30413">
    <property type="entry name" value="INNER MEMBRANE TRANSPORT PERMEASE"/>
    <property type="match status" value="1"/>
</dbReference>
<name>E6LFG5_ENTI1</name>
<keyword evidence="12" id="KW-1185">Reference proteome</keyword>
<protein>
    <recommendedName>
        <fullName evidence="9">Transport permease protein</fullName>
    </recommendedName>
</protein>
<dbReference type="PATRIC" id="fig|888064.11.peg.1556"/>
<dbReference type="STRING" id="888064.HMPREF9088_1105"/>
<keyword evidence="4 9" id="KW-1003">Cell membrane</keyword>
<dbReference type="PROSITE" id="PS51012">
    <property type="entry name" value="ABC_TM2"/>
    <property type="match status" value="1"/>
</dbReference>
<feature type="transmembrane region" description="Helical" evidence="9">
    <location>
        <begin position="31"/>
        <end position="53"/>
    </location>
</feature>
<evidence type="ECO:0000256" key="2">
    <source>
        <dbReference type="ARBA" id="ARBA00007783"/>
    </source>
</evidence>
<comment type="similarity">
    <text evidence="2 9">Belongs to the ABC-2 integral membrane protein family.</text>
</comment>
<evidence type="ECO:0000256" key="3">
    <source>
        <dbReference type="ARBA" id="ARBA00022448"/>
    </source>
</evidence>
<evidence type="ECO:0000256" key="1">
    <source>
        <dbReference type="ARBA" id="ARBA00004429"/>
    </source>
</evidence>
<evidence type="ECO:0000313" key="12">
    <source>
        <dbReference type="Proteomes" id="UP000010296"/>
    </source>
</evidence>
<accession>E6LFG5</accession>
<dbReference type="InterPro" id="IPR047817">
    <property type="entry name" value="ABC2_TM_bact-type"/>
</dbReference>
<dbReference type="eggNOG" id="COG1682">
    <property type="taxonomic scope" value="Bacteria"/>
</dbReference>
<evidence type="ECO:0000256" key="4">
    <source>
        <dbReference type="ARBA" id="ARBA00022475"/>
    </source>
</evidence>
<feature type="transmembrane region" description="Helical" evidence="9">
    <location>
        <begin position="175"/>
        <end position="196"/>
    </location>
</feature>
<evidence type="ECO:0000256" key="8">
    <source>
        <dbReference type="ARBA" id="ARBA00023136"/>
    </source>
</evidence>
<organism evidence="11 12">
    <name type="scientific">Enterococcus italicus (strain DSM 15952 / CCUG 50447 / LMG 22039 / TP 1.5)</name>
    <dbReference type="NCBI Taxonomy" id="888064"/>
    <lineage>
        <taxon>Bacteria</taxon>
        <taxon>Bacillati</taxon>
        <taxon>Bacillota</taxon>
        <taxon>Bacilli</taxon>
        <taxon>Lactobacillales</taxon>
        <taxon>Enterococcaceae</taxon>
        <taxon>Enterococcus</taxon>
    </lineage>
</organism>
<keyword evidence="3 9" id="KW-0813">Transport</keyword>
<evidence type="ECO:0000256" key="7">
    <source>
        <dbReference type="ARBA" id="ARBA00022989"/>
    </source>
</evidence>
<dbReference type="AlphaFoldDB" id="E6LFG5"/>
<dbReference type="Proteomes" id="UP000010296">
    <property type="component" value="Unassembled WGS sequence"/>
</dbReference>
<dbReference type="GO" id="GO:0005886">
    <property type="term" value="C:plasma membrane"/>
    <property type="evidence" value="ECO:0007669"/>
    <property type="project" value="UniProtKB-SubCell"/>
</dbReference>
<keyword evidence="8 9" id="KW-0472">Membrane</keyword>
<dbReference type="GO" id="GO:0140359">
    <property type="term" value="F:ABC-type transporter activity"/>
    <property type="evidence" value="ECO:0007669"/>
    <property type="project" value="InterPro"/>
</dbReference>
<feature type="transmembrane region" description="Helical" evidence="9">
    <location>
        <begin position="135"/>
        <end position="163"/>
    </location>
</feature>
<feature type="transmembrane region" description="Helical" evidence="9">
    <location>
        <begin position="226"/>
        <end position="256"/>
    </location>
</feature>
<evidence type="ECO:0000313" key="11">
    <source>
        <dbReference type="EMBL" id="EFU74064.1"/>
    </source>
</evidence>
<keyword evidence="5" id="KW-0997">Cell inner membrane</keyword>
<dbReference type="EMBL" id="AEPV01000039">
    <property type="protein sequence ID" value="EFU74064.1"/>
    <property type="molecule type" value="Genomic_DNA"/>
</dbReference>
<keyword evidence="7 9" id="KW-1133">Transmembrane helix</keyword>
<dbReference type="PANTHER" id="PTHR30413:SF8">
    <property type="entry name" value="TRANSPORT PERMEASE PROTEIN"/>
    <property type="match status" value="1"/>
</dbReference>
<comment type="caution">
    <text evidence="11">The sequence shown here is derived from an EMBL/GenBank/DDBJ whole genome shotgun (WGS) entry which is preliminary data.</text>
</comment>
<evidence type="ECO:0000256" key="6">
    <source>
        <dbReference type="ARBA" id="ARBA00022692"/>
    </source>
</evidence>
<reference evidence="11 12" key="1">
    <citation type="submission" date="2010-12" db="EMBL/GenBank/DDBJ databases">
        <authorList>
            <person name="Muzny D."/>
            <person name="Qin X."/>
            <person name="Deng J."/>
            <person name="Jiang H."/>
            <person name="Liu Y."/>
            <person name="Qu J."/>
            <person name="Song X.-Z."/>
            <person name="Zhang L."/>
            <person name="Thornton R."/>
            <person name="Coyle M."/>
            <person name="Francisco L."/>
            <person name="Jackson L."/>
            <person name="Javaid M."/>
            <person name="Korchina V."/>
            <person name="Kovar C."/>
            <person name="Mata R."/>
            <person name="Mathew T."/>
            <person name="Ngo R."/>
            <person name="Nguyen L."/>
            <person name="Nguyen N."/>
            <person name="Okwuonu G."/>
            <person name="Ongeri F."/>
            <person name="Pham C."/>
            <person name="Simmons D."/>
            <person name="Wilczek-Boney K."/>
            <person name="Hale W."/>
            <person name="Jakkamsetti A."/>
            <person name="Pham P."/>
            <person name="Ruth R."/>
            <person name="San Lucas F."/>
            <person name="Warren J."/>
            <person name="Zhang J."/>
            <person name="Zhao Z."/>
            <person name="Zhou C."/>
            <person name="Zhu D."/>
            <person name="Lee S."/>
            <person name="Bess C."/>
            <person name="Blankenburg K."/>
            <person name="Forbes L."/>
            <person name="Fu Q."/>
            <person name="Gubbala S."/>
            <person name="Hirani K."/>
            <person name="Jayaseelan J.C."/>
            <person name="Lara F."/>
            <person name="Munidasa M."/>
            <person name="Palculict T."/>
            <person name="Patil S."/>
            <person name="Pu L.-L."/>
            <person name="Saada N."/>
            <person name="Tang L."/>
            <person name="Weissenberger G."/>
            <person name="Zhu Y."/>
            <person name="Hemphill L."/>
            <person name="Shang Y."/>
            <person name="Youmans B."/>
            <person name="Ayvaz T."/>
            <person name="Ross M."/>
            <person name="Santibanez J."/>
            <person name="Aqrawi P."/>
            <person name="Gross S."/>
            <person name="Joshi V."/>
            <person name="Fowler G."/>
            <person name="Nazareth L."/>
            <person name="Reid J."/>
            <person name="Worley K."/>
            <person name="Petrosino J."/>
            <person name="Highlander S."/>
            <person name="Gibbs R."/>
        </authorList>
    </citation>
    <scope>NUCLEOTIDE SEQUENCE [LARGE SCALE GENOMIC DNA]</scope>
    <source>
        <strain evidence="12">DSM 15952 / CCUG 50447 / LMG 22039 / TP 1.5</strain>
    </source>
</reference>
<feature type="domain" description="ABC transmembrane type-2" evidence="10">
    <location>
        <begin position="29"/>
        <end position="259"/>
    </location>
</feature>
<dbReference type="OrthoDB" id="9794365at2"/>
<comment type="subcellular location">
    <subcellularLocation>
        <location evidence="1">Cell inner membrane</location>
        <topology evidence="1">Multi-pass membrane protein</topology>
    </subcellularLocation>
    <subcellularLocation>
        <location evidence="9">Cell membrane</location>
        <topology evidence="9">Multi-pass membrane protein</topology>
    </subcellularLocation>
</comment>
<sequence length="267" mass="30642">MQIFEKKNRVLLRELVKTDFKLRYQGSLMGYVWSVLKPLMLFAVMYVVFVRFLKFGADVPHFSVALLLGTVLWGFFNETTNLSMSSIVSRGDLIRKLNFPKQIIVISISLNAMINLLISLMIVILFGIINGVNISIFAFLAPLLLLELYIFSLGISFILATIYVRFRDIGPIWEVVLQVLMYMTPMIYPVSLVINYSPKIAKILMLNPLAQIMQDLRYLLVSDKNITVWMLISNHFIVLIPYILSIATLFLGYAMFTKNSNKFAEMI</sequence>
<gene>
    <name evidence="11" type="primary">rgpC</name>
    <name evidence="11" type="ORF">HMPREF9088_1105</name>
</gene>
<evidence type="ECO:0000259" key="10">
    <source>
        <dbReference type="PROSITE" id="PS51012"/>
    </source>
</evidence>
<feature type="transmembrane region" description="Helical" evidence="9">
    <location>
        <begin position="103"/>
        <end position="129"/>
    </location>
</feature>
<feature type="transmembrane region" description="Helical" evidence="9">
    <location>
        <begin position="59"/>
        <end position="76"/>
    </location>
</feature>